<reference evidence="3 4" key="1">
    <citation type="submission" date="2019-07" db="EMBL/GenBank/DDBJ databases">
        <authorList>
            <person name="Kim J."/>
        </authorList>
    </citation>
    <scope>NUCLEOTIDE SEQUENCE [LARGE SCALE GENOMIC DNA]</scope>
    <source>
        <strain evidence="3 4">JC52</strain>
    </source>
</reference>
<dbReference type="RefSeq" id="WP_144849893.1">
    <property type="nucleotide sequence ID" value="NZ_VNJI01000024.1"/>
</dbReference>
<feature type="domain" description="VOC" evidence="2">
    <location>
        <begin position="6"/>
        <end position="124"/>
    </location>
</feature>
<dbReference type="Proteomes" id="UP000317036">
    <property type="component" value="Unassembled WGS sequence"/>
</dbReference>
<sequence>MLQCKKYHHVSISVTNLERSVAFYKHVLGLQEIPRPPIQTSRGVWLDVGGQQLHLIVHDGETIRKGVLDTKDGHLAIVVENYQETIDWLEANGIEYEARPHAVTGFSQIYITDPDKNIIELDCDFRD</sequence>
<evidence type="ECO:0000256" key="1">
    <source>
        <dbReference type="ARBA" id="ARBA00022723"/>
    </source>
</evidence>
<dbReference type="InterPro" id="IPR018146">
    <property type="entry name" value="Glyoxalase_1_CS"/>
</dbReference>
<dbReference type="PANTHER" id="PTHR21366">
    <property type="entry name" value="GLYOXALASE FAMILY PROTEIN"/>
    <property type="match status" value="1"/>
</dbReference>
<dbReference type="Pfam" id="PF00903">
    <property type="entry name" value="Glyoxalase"/>
    <property type="match status" value="1"/>
</dbReference>
<evidence type="ECO:0000259" key="2">
    <source>
        <dbReference type="PROSITE" id="PS51819"/>
    </source>
</evidence>
<organism evidence="3 4">
    <name type="scientific">Paenibacillus cremeus</name>
    <dbReference type="NCBI Taxonomy" id="2163881"/>
    <lineage>
        <taxon>Bacteria</taxon>
        <taxon>Bacillati</taxon>
        <taxon>Bacillota</taxon>
        <taxon>Bacilli</taxon>
        <taxon>Bacillales</taxon>
        <taxon>Paenibacillaceae</taxon>
        <taxon>Paenibacillus</taxon>
    </lineage>
</organism>
<dbReference type="InterPro" id="IPR004360">
    <property type="entry name" value="Glyas_Fos-R_dOase_dom"/>
</dbReference>
<dbReference type="InterPro" id="IPR050383">
    <property type="entry name" value="GlyoxalaseI/FosfomycinResist"/>
</dbReference>
<dbReference type="PROSITE" id="PS51819">
    <property type="entry name" value="VOC"/>
    <property type="match status" value="1"/>
</dbReference>
<dbReference type="InterPro" id="IPR029068">
    <property type="entry name" value="Glyas_Bleomycin-R_OHBP_Dase"/>
</dbReference>
<accession>A0A559K8B4</accession>
<dbReference type="PROSITE" id="PS00934">
    <property type="entry name" value="GLYOXALASE_I_1"/>
    <property type="match status" value="1"/>
</dbReference>
<dbReference type="GO" id="GO:0004462">
    <property type="term" value="F:lactoylglutathione lyase activity"/>
    <property type="evidence" value="ECO:0007669"/>
    <property type="project" value="InterPro"/>
</dbReference>
<name>A0A559K8B4_9BACL</name>
<protein>
    <submittedName>
        <fullName evidence="3">Glyoxalase</fullName>
    </submittedName>
</protein>
<dbReference type="InterPro" id="IPR037523">
    <property type="entry name" value="VOC_core"/>
</dbReference>
<keyword evidence="1" id="KW-0479">Metal-binding</keyword>
<dbReference type="AlphaFoldDB" id="A0A559K8B4"/>
<comment type="caution">
    <text evidence="3">The sequence shown here is derived from an EMBL/GenBank/DDBJ whole genome shotgun (WGS) entry which is preliminary data.</text>
</comment>
<keyword evidence="4" id="KW-1185">Reference proteome</keyword>
<dbReference type="Gene3D" id="3.10.180.10">
    <property type="entry name" value="2,3-Dihydroxybiphenyl 1,2-Dioxygenase, domain 1"/>
    <property type="match status" value="1"/>
</dbReference>
<dbReference type="EMBL" id="VNJI01000024">
    <property type="protein sequence ID" value="TVY08376.1"/>
    <property type="molecule type" value="Genomic_DNA"/>
</dbReference>
<gene>
    <name evidence="3" type="ORF">FPZ49_19225</name>
</gene>
<dbReference type="OrthoDB" id="9800322at2"/>
<dbReference type="GO" id="GO:0046872">
    <property type="term" value="F:metal ion binding"/>
    <property type="evidence" value="ECO:0007669"/>
    <property type="project" value="UniProtKB-KW"/>
</dbReference>
<dbReference type="SUPFAM" id="SSF54593">
    <property type="entry name" value="Glyoxalase/Bleomycin resistance protein/Dihydroxybiphenyl dioxygenase"/>
    <property type="match status" value="1"/>
</dbReference>
<proteinExistence type="predicted"/>
<evidence type="ECO:0000313" key="3">
    <source>
        <dbReference type="EMBL" id="TVY08376.1"/>
    </source>
</evidence>
<evidence type="ECO:0000313" key="4">
    <source>
        <dbReference type="Proteomes" id="UP000317036"/>
    </source>
</evidence>